<dbReference type="PANTHER" id="PTHR31496:SF19">
    <property type="entry name" value="TWO-COMPONENT RESPONSE REGULATOR ARR13"/>
    <property type="match status" value="1"/>
</dbReference>
<dbReference type="RefSeq" id="XP_027770015.1">
    <property type="nucleotide sequence ID" value="XM_027914214.1"/>
</dbReference>
<dbReference type="PROSITE" id="PS51294">
    <property type="entry name" value="HTH_MYB"/>
    <property type="match status" value="1"/>
</dbReference>
<accession>A0ABM1V2P7</accession>
<keyword evidence="3" id="KW-0217">Developmental protein</keyword>
<dbReference type="Proteomes" id="UP000694930">
    <property type="component" value="Chromosome 2"/>
</dbReference>
<dbReference type="NCBIfam" id="TIGR01557">
    <property type="entry name" value="myb_SHAQKYF"/>
    <property type="match status" value="1"/>
</dbReference>
<reference evidence="10" key="2">
    <citation type="submission" date="2025-08" db="UniProtKB">
        <authorList>
            <consortium name="RefSeq"/>
        </authorList>
    </citation>
    <scope>IDENTIFICATION</scope>
</reference>
<dbReference type="InterPro" id="IPR001005">
    <property type="entry name" value="SANT/Myb"/>
</dbReference>
<keyword evidence="6" id="KW-0804">Transcription</keyword>
<keyword evidence="4" id="KW-0221">Differentiation</keyword>
<dbReference type="InterPro" id="IPR044847">
    <property type="entry name" value="KAN_fam"/>
</dbReference>
<protein>
    <submittedName>
        <fullName evidence="10">Two-component response regulator ORR24-like</fullName>
    </submittedName>
</protein>
<evidence type="ECO:0000256" key="2">
    <source>
        <dbReference type="ARBA" id="ARBA00010609"/>
    </source>
</evidence>
<evidence type="ECO:0000256" key="4">
    <source>
        <dbReference type="ARBA" id="ARBA00022782"/>
    </source>
</evidence>
<dbReference type="Pfam" id="PF07731">
    <property type="entry name" value="Cu-oxidase_2"/>
    <property type="match status" value="1"/>
</dbReference>
<reference evidence="9" key="1">
    <citation type="journal article" date="2014" name="Nat. Genet.">
        <title>The genome of the stress-tolerant wild tomato species Solanum pennellii.</title>
        <authorList>
            <person name="Bolger A."/>
            <person name="Scossa F."/>
            <person name="Bolger M.E."/>
            <person name="Lanz C."/>
            <person name="Maumus F."/>
            <person name="Tohge T."/>
            <person name="Quesneville H."/>
            <person name="Alseekh S."/>
            <person name="Sorensen I."/>
            <person name="Lichtenstein G."/>
            <person name="Fich E.A."/>
            <person name="Conte M."/>
            <person name="Keller H."/>
            <person name="Schneeberger K."/>
            <person name="Schwacke R."/>
            <person name="Ofner I."/>
            <person name="Vrebalov J."/>
            <person name="Xu Y."/>
            <person name="Osorio S."/>
            <person name="Aflitos S.A."/>
            <person name="Schijlen E."/>
            <person name="Jimenez-Gomez J.M."/>
            <person name="Ryngajllo M."/>
            <person name="Kimura S."/>
            <person name="Kumar R."/>
            <person name="Koenig D."/>
            <person name="Headland L.R."/>
            <person name="Maloof J.N."/>
            <person name="Sinha N."/>
            <person name="van Ham R.C."/>
            <person name="Lankhorst R.K."/>
            <person name="Mao L."/>
            <person name="Vogel A."/>
            <person name="Arsova B."/>
            <person name="Panstruga R."/>
            <person name="Fei Z."/>
            <person name="Rose J.K."/>
            <person name="Zamir D."/>
            <person name="Carrari F."/>
            <person name="Giovannoni J.J."/>
            <person name="Weigel D."/>
            <person name="Usadel B."/>
            <person name="Fernie A.R."/>
        </authorList>
    </citation>
    <scope>NUCLEOTIDE SEQUENCE [LARGE SCALE GENOMIC DNA]</scope>
    <source>
        <strain evidence="9">cv. LA0716</strain>
    </source>
</reference>
<dbReference type="SUPFAM" id="SSF46689">
    <property type="entry name" value="Homeodomain-like"/>
    <property type="match status" value="1"/>
</dbReference>
<keyword evidence="5" id="KW-0805">Transcription regulation</keyword>
<dbReference type="InterPro" id="IPR006447">
    <property type="entry name" value="Myb_dom_plants"/>
</dbReference>
<comment type="similarity">
    <text evidence="2">Belongs to the multicopper oxidase family.</text>
</comment>
<gene>
    <name evidence="10" type="primary">LOC107010820</name>
</gene>
<evidence type="ECO:0000256" key="7">
    <source>
        <dbReference type="ARBA" id="ARBA00023242"/>
    </source>
</evidence>
<evidence type="ECO:0000313" key="9">
    <source>
        <dbReference type="Proteomes" id="UP000694930"/>
    </source>
</evidence>
<keyword evidence="9" id="KW-1185">Reference proteome</keyword>
<dbReference type="InterPro" id="IPR009057">
    <property type="entry name" value="Homeodomain-like_sf"/>
</dbReference>
<dbReference type="Gene3D" id="1.10.10.60">
    <property type="entry name" value="Homeodomain-like"/>
    <property type="match status" value="1"/>
</dbReference>
<comment type="subcellular location">
    <subcellularLocation>
        <location evidence="1">Nucleus</location>
    </subcellularLocation>
</comment>
<keyword evidence="7" id="KW-0539">Nucleus</keyword>
<name>A0ABM1V2P7_SOLPN</name>
<dbReference type="InterPro" id="IPR011706">
    <property type="entry name" value="Cu-oxidase_C"/>
</dbReference>
<sequence>MDGGQWTPANRAHYNLRDTIARCTVQVYPKSLSAIYMALDNVGMWNIRSENWSRRFSENSPSLSMELGNSNSDKSSEFAIRAFVKPIMPRLRWTDDLHRRFVHAVDHLGGVDRATPKMVLQIMDVKGLTISHIKSHLQMYRSLKRQEMQEAANGRKRNRIDGSDSMNIAQGNLVHRYNHINGKAAVIDGSDQMNFPQGNLVNGYNHIKGKAAMFDGSDQINFPRGNLVHCYNHNNGKAPIFNGSDQMNFPQGNLVHRYNHNNGKSVFDGHLNPTVTTNYLDKIASSSTVFPPPWKPMPEKKMGLEGRCYMFRDFFDGTITIRDGDDDNKILRAYGISNLPNKSATSMIEEEDSHSTMSLELSLSSDISLDLTLG</sequence>
<dbReference type="GeneID" id="107010820"/>
<evidence type="ECO:0000256" key="5">
    <source>
        <dbReference type="ARBA" id="ARBA00023015"/>
    </source>
</evidence>
<proteinExistence type="inferred from homology"/>
<dbReference type="PANTHER" id="PTHR31496">
    <property type="entry name" value="TRANSCRIPTION FACTOR KAN2-RELATED"/>
    <property type="match status" value="1"/>
</dbReference>
<feature type="domain" description="HTH myb-type" evidence="8">
    <location>
        <begin position="85"/>
        <end position="145"/>
    </location>
</feature>
<evidence type="ECO:0000313" key="10">
    <source>
        <dbReference type="RefSeq" id="XP_027770015.1"/>
    </source>
</evidence>
<dbReference type="InterPro" id="IPR008972">
    <property type="entry name" value="Cupredoxin"/>
</dbReference>
<organism evidence="9 10">
    <name type="scientific">Solanum pennellii</name>
    <name type="common">Tomato</name>
    <name type="synonym">Lycopersicon pennellii</name>
    <dbReference type="NCBI Taxonomy" id="28526"/>
    <lineage>
        <taxon>Eukaryota</taxon>
        <taxon>Viridiplantae</taxon>
        <taxon>Streptophyta</taxon>
        <taxon>Embryophyta</taxon>
        <taxon>Tracheophyta</taxon>
        <taxon>Spermatophyta</taxon>
        <taxon>Magnoliopsida</taxon>
        <taxon>eudicotyledons</taxon>
        <taxon>Gunneridae</taxon>
        <taxon>Pentapetalae</taxon>
        <taxon>asterids</taxon>
        <taxon>lamiids</taxon>
        <taxon>Solanales</taxon>
        <taxon>Solanaceae</taxon>
        <taxon>Solanoideae</taxon>
        <taxon>Solaneae</taxon>
        <taxon>Solanum</taxon>
        <taxon>Solanum subgen. Lycopersicon</taxon>
    </lineage>
</organism>
<evidence type="ECO:0000256" key="6">
    <source>
        <dbReference type="ARBA" id="ARBA00023163"/>
    </source>
</evidence>
<dbReference type="Gene3D" id="2.60.40.420">
    <property type="entry name" value="Cupredoxins - blue copper proteins"/>
    <property type="match status" value="1"/>
</dbReference>
<evidence type="ECO:0000256" key="1">
    <source>
        <dbReference type="ARBA" id="ARBA00004123"/>
    </source>
</evidence>
<dbReference type="Pfam" id="PF00249">
    <property type="entry name" value="Myb_DNA-binding"/>
    <property type="match status" value="1"/>
</dbReference>
<dbReference type="InterPro" id="IPR017930">
    <property type="entry name" value="Myb_dom"/>
</dbReference>
<evidence type="ECO:0000256" key="3">
    <source>
        <dbReference type="ARBA" id="ARBA00022473"/>
    </source>
</evidence>
<evidence type="ECO:0000259" key="8">
    <source>
        <dbReference type="PROSITE" id="PS51294"/>
    </source>
</evidence>
<dbReference type="SUPFAM" id="SSF49503">
    <property type="entry name" value="Cupredoxins"/>
    <property type="match status" value="1"/>
</dbReference>